<name>A0ABU7JJJ9_9GAMM</name>
<evidence type="ECO:0000256" key="1">
    <source>
        <dbReference type="SAM" id="Phobius"/>
    </source>
</evidence>
<dbReference type="EMBL" id="JAUGZK010000018">
    <property type="protein sequence ID" value="MEE2025879.1"/>
    <property type="molecule type" value="Genomic_DNA"/>
</dbReference>
<sequence>MKELRAFLLLFETFIGFCLPLYLWVFGVMMSPLLLLALVAEGAFELVLPLIALVLGAFGVWGVLQLMIKVLRPDARVAAPGILLRYIACGLVGLLLASVFIGPPPMSLVLMLAPPIVVSAHFLYLSRQYLWPKTAPSQR</sequence>
<keyword evidence="1" id="KW-0472">Membrane</keyword>
<dbReference type="RefSeq" id="WP_330089190.1">
    <property type="nucleotide sequence ID" value="NZ_JAUGZK010000018.1"/>
</dbReference>
<feature type="transmembrane region" description="Helical" evidence="1">
    <location>
        <begin position="46"/>
        <end position="71"/>
    </location>
</feature>
<keyword evidence="1" id="KW-1133">Transmembrane helix</keyword>
<proteinExistence type="predicted"/>
<organism evidence="2 3">
    <name type="scientific">Alkalimonas mucilaginosa</name>
    <dbReference type="NCBI Taxonomy" id="3057676"/>
    <lineage>
        <taxon>Bacteria</taxon>
        <taxon>Pseudomonadati</taxon>
        <taxon>Pseudomonadota</taxon>
        <taxon>Gammaproteobacteria</taxon>
        <taxon>Alkalimonas</taxon>
    </lineage>
</organism>
<reference evidence="2 3" key="1">
    <citation type="submission" date="2023-06" db="EMBL/GenBank/DDBJ databases">
        <title>Alkalimonas sp., MEB004 an alkaliphilic bacterium isolated from Lonar Lake, India.</title>
        <authorList>
            <person name="Joshi A."/>
            <person name="Thite S."/>
        </authorList>
    </citation>
    <scope>NUCLEOTIDE SEQUENCE [LARGE SCALE GENOMIC DNA]</scope>
    <source>
        <strain evidence="2 3">MEB004</strain>
    </source>
</reference>
<evidence type="ECO:0000313" key="2">
    <source>
        <dbReference type="EMBL" id="MEE2025879.1"/>
    </source>
</evidence>
<feature type="transmembrane region" description="Helical" evidence="1">
    <location>
        <begin position="107"/>
        <end position="125"/>
    </location>
</feature>
<feature type="transmembrane region" description="Helical" evidence="1">
    <location>
        <begin position="7"/>
        <end position="40"/>
    </location>
</feature>
<evidence type="ECO:0000313" key="3">
    <source>
        <dbReference type="Proteomes" id="UP001339167"/>
    </source>
</evidence>
<keyword evidence="3" id="KW-1185">Reference proteome</keyword>
<keyword evidence="1" id="KW-0812">Transmembrane</keyword>
<protein>
    <submittedName>
        <fullName evidence="2">Uncharacterized protein</fullName>
    </submittedName>
</protein>
<gene>
    <name evidence="2" type="ORF">QWF21_16690</name>
</gene>
<dbReference type="Proteomes" id="UP001339167">
    <property type="component" value="Unassembled WGS sequence"/>
</dbReference>
<accession>A0ABU7JJJ9</accession>
<comment type="caution">
    <text evidence="2">The sequence shown here is derived from an EMBL/GenBank/DDBJ whole genome shotgun (WGS) entry which is preliminary data.</text>
</comment>
<feature type="transmembrane region" description="Helical" evidence="1">
    <location>
        <begin position="83"/>
        <end position="101"/>
    </location>
</feature>